<name>A0ABW7N9W4_9BACT</name>
<proteinExistence type="predicted"/>
<protein>
    <recommendedName>
        <fullName evidence="3">WD40-like Beta Propeller Repeat</fullName>
    </recommendedName>
</protein>
<dbReference type="InterPro" id="IPR011659">
    <property type="entry name" value="WD40"/>
</dbReference>
<accession>A0ABW7N9W4</accession>
<dbReference type="RefSeq" id="WP_395417754.1">
    <property type="nucleotide sequence ID" value="NZ_JBIPKE010000017.1"/>
</dbReference>
<organism evidence="1 2">
    <name type="scientific">Marinoscillum luteum</name>
    <dbReference type="NCBI Taxonomy" id="861051"/>
    <lineage>
        <taxon>Bacteria</taxon>
        <taxon>Pseudomonadati</taxon>
        <taxon>Bacteroidota</taxon>
        <taxon>Cytophagia</taxon>
        <taxon>Cytophagales</taxon>
        <taxon>Reichenbachiellaceae</taxon>
        <taxon>Marinoscillum</taxon>
    </lineage>
</organism>
<evidence type="ECO:0008006" key="3">
    <source>
        <dbReference type="Google" id="ProtNLM"/>
    </source>
</evidence>
<evidence type="ECO:0000313" key="2">
    <source>
        <dbReference type="Proteomes" id="UP001610063"/>
    </source>
</evidence>
<gene>
    <name evidence="1" type="ORF">ACHKAR_13260</name>
</gene>
<dbReference type="SUPFAM" id="SSF82171">
    <property type="entry name" value="DPP6 N-terminal domain-like"/>
    <property type="match status" value="1"/>
</dbReference>
<keyword evidence="2" id="KW-1185">Reference proteome</keyword>
<dbReference type="EMBL" id="JBIPKE010000017">
    <property type="protein sequence ID" value="MFH6984415.1"/>
    <property type="molecule type" value="Genomic_DNA"/>
</dbReference>
<dbReference type="Pfam" id="PF07676">
    <property type="entry name" value="PD40"/>
    <property type="match status" value="1"/>
</dbReference>
<comment type="caution">
    <text evidence="1">The sequence shown here is derived from an EMBL/GenBank/DDBJ whole genome shotgun (WGS) entry which is preliminary data.</text>
</comment>
<dbReference type="Proteomes" id="UP001610063">
    <property type="component" value="Unassembled WGS sequence"/>
</dbReference>
<sequence>MAPKTTLTRTLLFGVGVFLSLFSFAQKEAKSYEKGLESLGEHRYPLALGYFKETAAIDPKYQDLEYKMEIATLLSPEGDDKSLTKILSFESSYGSSDDHYYYWLGQIYTRRYQISEAVSAFEKFHQKIAYAGNAEEESLEMVEHSTQLKEFFNNPDNYEIHQLESPVNSSSSELTPVYFEGENELLFASDRKGSGEKPFAIYYTKSGPNGWEPIQEVKNLGTFTRKNANIEVINDDGKLFLFREENGGDLFYSQPSGSSWTTPVEFDARISNNHLASHFFINEHEDRIIFASDEDTDGLDIYESFRDPANGKWSKPAPFSTSINSDYNEDSPYLSPDEKTLYFSSNRPGGIGGYDIYVSYYDPSSFSWSEPENMGWPINSPNDELHFKMNDNQTSGYFVSDRLHSKGGFDIYFFWEVQKVKIEGRIYDETRGTALTNAEIRFRPYQYLDEYFSSPIDQTGRYSTRIIGDETFKVEIIQNGKILMEEKFEIHDTSGEPTTHVKDFSVK</sequence>
<reference evidence="1 2" key="1">
    <citation type="journal article" date="2013" name="Int. J. Syst. Evol. Microbiol.">
        <title>Marinoscillum luteum sp. nov., isolated from marine sediment.</title>
        <authorList>
            <person name="Cha I.T."/>
            <person name="Park S.J."/>
            <person name="Kim S.J."/>
            <person name="Kim J.G."/>
            <person name="Jung M.Y."/>
            <person name="Shin K.S."/>
            <person name="Kwon K.K."/>
            <person name="Yang S.H."/>
            <person name="Seo Y.S."/>
            <person name="Rhee S.K."/>
        </authorList>
    </citation>
    <scope>NUCLEOTIDE SEQUENCE [LARGE SCALE GENOMIC DNA]</scope>
    <source>
        <strain evidence="1 2">KCTC 23939</strain>
    </source>
</reference>
<evidence type="ECO:0000313" key="1">
    <source>
        <dbReference type="EMBL" id="MFH6984415.1"/>
    </source>
</evidence>